<organism evidence="8 9">
    <name type="scientific">Rarispira pelagica</name>
    <dbReference type="NCBI Taxonomy" id="3141764"/>
    <lineage>
        <taxon>Bacteria</taxon>
        <taxon>Pseudomonadati</taxon>
        <taxon>Spirochaetota</taxon>
        <taxon>Spirochaetia</taxon>
        <taxon>Winmispirales</taxon>
        <taxon>Winmispiraceae</taxon>
        <taxon>Rarispira</taxon>
    </lineage>
</organism>
<evidence type="ECO:0000256" key="2">
    <source>
        <dbReference type="ARBA" id="ARBA00009399"/>
    </source>
</evidence>
<keyword evidence="3 6" id="KW-0812">Transmembrane</keyword>
<keyword evidence="4 6" id="KW-1133">Transmembrane helix</keyword>
<gene>
    <name evidence="8" type="ORF">WKV44_06170</name>
</gene>
<feature type="transmembrane region" description="Helical" evidence="6">
    <location>
        <begin position="42"/>
        <end position="60"/>
    </location>
</feature>
<reference evidence="8 9" key="1">
    <citation type="submission" date="2024-03" db="EMBL/GenBank/DDBJ databases">
        <title>Ignisphaera cupida sp. nov., a hyperthermophilic hydrolytic archaeon from a hot spring of Kamchatka, and proposal of Ignisphaeraceae fam. nov.</title>
        <authorList>
            <person name="Podosokorskaya O.A."/>
            <person name="Elcheninov A.G."/>
            <person name="Maltseva A.I."/>
            <person name="Zayulina K.S."/>
            <person name="Novikov A."/>
            <person name="Merkel A.Y."/>
        </authorList>
    </citation>
    <scope>NUCLEOTIDE SEQUENCE [LARGE SCALE GENOMIC DNA]</scope>
    <source>
        <strain evidence="8 9">38H-sp</strain>
    </source>
</reference>
<proteinExistence type="inferred from homology"/>
<evidence type="ECO:0000313" key="8">
    <source>
        <dbReference type="EMBL" id="MEM5948122.1"/>
    </source>
</evidence>
<evidence type="ECO:0000256" key="3">
    <source>
        <dbReference type="ARBA" id="ARBA00022692"/>
    </source>
</evidence>
<evidence type="ECO:0000256" key="1">
    <source>
        <dbReference type="ARBA" id="ARBA00004141"/>
    </source>
</evidence>
<dbReference type="PANTHER" id="PTHR38459:SF1">
    <property type="entry name" value="PROPHAGE BACTOPRENOL-LINKED GLUCOSE TRANSLOCASE HOMOLOG"/>
    <property type="match status" value="1"/>
</dbReference>
<feature type="domain" description="GtrA/DPMS transmembrane" evidence="7">
    <location>
        <begin position="11"/>
        <end position="138"/>
    </location>
</feature>
<feature type="transmembrane region" description="Helical" evidence="6">
    <location>
        <begin position="112"/>
        <end position="132"/>
    </location>
</feature>
<dbReference type="InterPro" id="IPR007267">
    <property type="entry name" value="GtrA_DPMS_TM"/>
</dbReference>
<dbReference type="Proteomes" id="UP001466331">
    <property type="component" value="Unassembled WGS sequence"/>
</dbReference>
<comment type="subcellular location">
    <subcellularLocation>
        <location evidence="1">Membrane</location>
        <topology evidence="1">Multi-pass membrane protein</topology>
    </subcellularLocation>
</comment>
<evidence type="ECO:0000256" key="6">
    <source>
        <dbReference type="SAM" id="Phobius"/>
    </source>
</evidence>
<feature type="transmembrane region" description="Helical" evidence="6">
    <location>
        <begin position="72"/>
        <end position="92"/>
    </location>
</feature>
<keyword evidence="9" id="KW-1185">Reference proteome</keyword>
<dbReference type="PANTHER" id="PTHR38459">
    <property type="entry name" value="PROPHAGE BACTOPRENOL-LINKED GLUCOSE TRANSLOCASE HOMOLOG"/>
    <property type="match status" value="1"/>
</dbReference>
<keyword evidence="5 6" id="KW-0472">Membrane</keyword>
<evidence type="ECO:0000256" key="4">
    <source>
        <dbReference type="ARBA" id="ARBA00022989"/>
    </source>
</evidence>
<dbReference type="RefSeq" id="WP_420069568.1">
    <property type="nucleotide sequence ID" value="NZ_JBCHKQ010000002.1"/>
</dbReference>
<dbReference type="InterPro" id="IPR051401">
    <property type="entry name" value="GtrA_CellWall_Glycosyl"/>
</dbReference>
<evidence type="ECO:0000259" key="7">
    <source>
        <dbReference type="Pfam" id="PF04138"/>
    </source>
</evidence>
<name>A0ABU9UD97_9SPIR</name>
<dbReference type="Pfam" id="PF04138">
    <property type="entry name" value="GtrA_DPMS_TM"/>
    <property type="match status" value="1"/>
</dbReference>
<evidence type="ECO:0000256" key="5">
    <source>
        <dbReference type="ARBA" id="ARBA00023136"/>
    </source>
</evidence>
<comment type="caution">
    <text evidence="8">The sequence shown here is derived from an EMBL/GenBank/DDBJ whole genome shotgun (WGS) entry which is preliminary data.</text>
</comment>
<accession>A0ABU9UD97</accession>
<feature type="transmembrane region" description="Helical" evidence="6">
    <location>
        <begin position="12"/>
        <end position="36"/>
    </location>
</feature>
<comment type="similarity">
    <text evidence="2">Belongs to the GtrA family.</text>
</comment>
<protein>
    <submittedName>
        <fullName evidence="8">GtrA family protein</fullName>
    </submittedName>
</protein>
<sequence>MKKPHILQFLKYNAVGILNTTIDITTFAILTAMGLAAEISQIISYTLGMANSYLLNRYWTFAKKETPTHKEALRFIIVNLTGLAISIATISLTKITLGSTETGNTMIAKWPVYTIAGKALAMALSIGITFPLNKNWVFKK</sequence>
<evidence type="ECO:0000313" key="9">
    <source>
        <dbReference type="Proteomes" id="UP001466331"/>
    </source>
</evidence>
<dbReference type="EMBL" id="JBCHKQ010000002">
    <property type="protein sequence ID" value="MEM5948122.1"/>
    <property type="molecule type" value="Genomic_DNA"/>
</dbReference>